<reference evidence="2 3" key="1">
    <citation type="submission" date="2018-07" db="EMBL/GenBank/DDBJ databases">
        <title>Complete genome sequence of Flavobacterium arcticum type strain SM1502T.</title>
        <authorList>
            <person name="Li Y."/>
            <person name="Li D.-D."/>
        </authorList>
    </citation>
    <scope>NUCLEOTIDE SEQUENCE [LARGE SCALE GENOMIC DNA]</scope>
    <source>
        <strain evidence="2 3">SM1502</strain>
    </source>
</reference>
<feature type="domain" description="Phage terminase large subunit N-terminal" evidence="1">
    <location>
        <begin position="21"/>
        <end position="214"/>
    </location>
</feature>
<evidence type="ECO:0000259" key="1">
    <source>
        <dbReference type="Pfam" id="PF04466"/>
    </source>
</evidence>
<dbReference type="Gene3D" id="3.30.420.240">
    <property type="match status" value="1"/>
</dbReference>
<dbReference type="Gene3D" id="3.40.50.300">
    <property type="entry name" value="P-loop containing nucleotide triphosphate hydrolases"/>
    <property type="match status" value="1"/>
</dbReference>
<organism evidence="2 3">
    <name type="scientific">Flavobacterium arcticum</name>
    <dbReference type="NCBI Taxonomy" id="1784713"/>
    <lineage>
        <taxon>Bacteria</taxon>
        <taxon>Pseudomonadati</taxon>
        <taxon>Bacteroidota</taxon>
        <taxon>Flavobacteriia</taxon>
        <taxon>Flavobacteriales</taxon>
        <taxon>Flavobacteriaceae</taxon>
        <taxon>Flavobacterium</taxon>
    </lineage>
</organism>
<dbReference type="OrthoDB" id="924847at2"/>
<dbReference type="Pfam" id="PF04466">
    <property type="entry name" value="Terminase_3"/>
    <property type="match status" value="1"/>
</dbReference>
<evidence type="ECO:0000313" key="2">
    <source>
        <dbReference type="EMBL" id="AXG73953.1"/>
    </source>
</evidence>
<dbReference type="Proteomes" id="UP000253951">
    <property type="component" value="Chromosome"/>
</dbReference>
<protein>
    <recommendedName>
        <fullName evidence="1">Phage terminase large subunit N-terminal domain-containing protein</fullName>
    </recommendedName>
</protein>
<dbReference type="AlphaFoldDB" id="A0A345HBJ3"/>
<sequence length="441" mass="50780">MKLLVKQEHAIYYLKDNLTEEVLYGGAAGGGKSALGCLWLMEMCQKYPGTRWLMGRSKLKNLKETTLNTFFELATILQISKQFHYRAQENIIRWNNGSEILLKDLFHYPSDPNFDSLGSLEVTGAFIDECNQVVYHAWQIVKSRIRYKLSEHGLIPKMLGSCNPSKNWAYKEFFKPYRENTLPQYRKFIQSLPTDNPYLHPSYLQSLLRLDKNSRERLYFGNWEYDNDPATLIDYDAIADYFNPIHITPEGLKYLTIDVARKGRDNTIFRVWHGWLCIHREAIAKSGLDEVVARARQLQAKFGIALSNTIADEDGVGGGVVDFLKCKGFINNASPLEMKENGTYVKPNYDNLKSQCSIKMAEMITARMAGEICDNDTVQQTTIEEMEQVKLKDIDKDGKQGIIPKDRVKALIGRSPDEWDSIMMRYWFALRKSYNARVRVG</sequence>
<evidence type="ECO:0000313" key="3">
    <source>
        <dbReference type="Proteomes" id="UP000253951"/>
    </source>
</evidence>
<dbReference type="KEGG" id="fat:DVK85_06720"/>
<dbReference type="RefSeq" id="WP_114677712.1">
    <property type="nucleotide sequence ID" value="NZ_CP031188.1"/>
</dbReference>
<accession>A0A345HBJ3</accession>
<keyword evidence="3" id="KW-1185">Reference proteome</keyword>
<name>A0A345HBJ3_9FLAO</name>
<gene>
    <name evidence="2" type="ORF">DVK85_06720</name>
</gene>
<dbReference type="InterPro" id="IPR027417">
    <property type="entry name" value="P-loop_NTPase"/>
</dbReference>
<proteinExistence type="predicted"/>
<dbReference type="InterPro" id="IPR035412">
    <property type="entry name" value="Terminase_L_N"/>
</dbReference>
<dbReference type="EMBL" id="CP031188">
    <property type="protein sequence ID" value="AXG73953.1"/>
    <property type="molecule type" value="Genomic_DNA"/>
</dbReference>